<dbReference type="Proteomes" id="UP000541857">
    <property type="component" value="Unassembled WGS sequence"/>
</dbReference>
<feature type="domain" description="Formyl transferase N-terminal" evidence="1">
    <location>
        <begin position="1"/>
        <end position="168"/>
    </location>
</feature>
<dbReference type="SUPFAM" id="SSF53328">
    <property type="entry name" value="Formyltransferase"/>
    <property type="match status" value="1"/>
</dbReference>
<organism evidence="3 4">
    <name type="scientific">Gelidibacter maritimus</name>
    <dbReference type="NCBI Taxonomy" id="2761487"/>
    <lineage>
        <taxon>Bacteria</taxon>
        <taxon>Pseudomonadati</taxon>
        <taxon>Bacteroidota</taxon>
        <taxon>Flavobacteriia</taxon>
        <taxon>Flavobacteriales</taxon>
        <taxon>Flavobacteriaceae</taxon>
        <taxon>Gelidibacter</taxon>
    </lineage>
</organism>
<dbReference type="PANTHER" id="PTHR11138">
    <property type="entry name" value="METHIONYL-TRNA FORMYLTRANSFERASE"/>
    <property type="match status" value="1"/>
</dbReference>
<evidence type="ECO:0000313" key="4">
    <source>
        <dbReference type="Proteomes" id="UP000541857"/>
    </source>
</evidence>
<dbReference type="CDD" id="cd08702">
    <property type="entry name" value="Arna_FMT_C"/>
    <property type="match status" value="1"/>
</dbReference>
<dbReference type="EMBL" id="JACGLT010000008">
    <property type="protein sequence ID" value="MBA6153404.1"/>
    <property type="molecule type" value="Genomic_DNA"/>
</dbReference>
<protein>
    <submittedName>
        <fullName evidence="3">Formyl transferase</fullName>
    </submittedName>
</protein>
<sequence>MKILFIGTVDFSYSCLEHLIDNNFNLCGVITKRYSKFNSDFKDLSPLCISNDIPLYFDERLNPQTKEEFIAEHRPDIIYCFGWSHILRPSILNAAKYGVVGFHPALLPNNRGRHPIIWALCLGLDKTGSTFFEMDEGADTGDIISQRDIKISPHDDAATLYEKIKVSALNQLLEFSYIYENEGEISNKVIQNKILGNNWRKREKMDGKIDFRMTSNAIYNLVRALTHPYVGAHIETNNGDVKVWKTSISEVEYPNNLEPGKILDISDKGEVVVKSYDGAIVLIRHEFKELPKINEYL</sequence>
<dbReference type="InterPro" id="IPR005793">
    <property type="entry name" value="Formyl_trans_C"/>
</dbReference>
<keyword evidence="3" id="KW-0808">Transferase</keyword>
<dbReference type="GO" id="GO:0005829">
    <property type="term" value="C:cytosol"/>
    <property type="evidence" value="ECO:0007669"/>
    <property type="project" value="TreeGrafter"/>
</dbReference>
<evidence type="ECO:0000313" key="3">
    <source>
        <dbReference type="EMBL" id="MBA6153404.1"/>
    </source>
</evidence>
<dbReference type="InterPro" id="IPR011034">
    <property type="entry name" value="Formyl_transferase-like_C_sf"/>
</dbReference>
<dbReference type="Pfam" id="PF02911">
    <property type="entry name" value="Formyl_trans_C"/>
    <property type="match status" value="1"/>
</dbReference>
<dbReference type="InterPro" id="IPR036477">
    <property type="entry name" value="Formyl_transf_N_sf"/>
</dbReference>
<proteinExistence type="predicted"/>
<gene>
    <name evidence="3" type="ORF">H3Z82_11750</name>
</gene>
<comment type="caution">
    <text evidence="3">The sequence shown here is derived from an EMBL/GenBank/DDBJ whole genome shotgun (WGS) entry which is preliminary data.</text>
</comment>
<dbReference type="Gene3D" id="3.40.50.12230">
    <property type="match status" value="1"/>
</dbReference>
<keyword evidence="4" id="KW-1185">Reference proteome</keyword>
<evidence type="ECO:0000259" key="2">
    <source>
        <dbReference type="Pfam" id="PF02911"/>
    </source>
</evidence>
<dbReference type="InterPro" id="IPR002376">
    <property type="entry name" value="Formyl_transf_N"/>
</dbReference>
<dbReference type="AlphaFoldDB" id="A0A7W2R431"/>
<feature type="domain" description="Formyl transferase C-terminal" evidence="2">
    <location>
        <begin position="203"/>
        <end position="288"/>
    </location>
</feature>
<dbReference type="Pfam" id="PF00551">
    <property type="entry name" value="Formyl_trans_N"/>
    <property type="match status" value="1"/>
</dbReference>
<evidence type="ECO:0000259" key="1">
    <source>
        <dbReference type="Pfam" id="PF00551"/>
    </source>
</evidence>
<dbReference type="GO" id="GO:0004479">
    <property type="term" value="F:methionyl-tRNA formyltransferase activity"/>
    <property type="evidence" value="ECO:0007669"/>
    <property type="project" value="TreeGrafter"/>
</dbReference>
<dbReference type="CDD" id="cd08651">
    <property type="entry name" value="FMT_core_like_4"/>
    <property type="match status" value="1"/>
</dbReference>
<dbReference type="SUPFAM" id="SSF50486">
    <property type="entry name" value="FMT C-terminal domain-like"/>
    <property type="match status" value="1"/>
</dbReference>
<reference evidence="3 4" key="1">
    <citation type="submission" date="2020-07" db="EMBL/GenBank/DDBJ databases">
        <title>Bacterium isolated from marine sediment.</title>
        <authorList>
            <person name="Shang D."/>
        </authorList>
    </citation>
    <scope>NUCLEOTIDE SEQUENCE [LARGE SCALE GENOMIC DNA]</scope>
    <source>
        <strain evidence="3 4">F6074</strain>
    </source>
</reference>
<accession>A0A7W2R431</accession>
<name>A0A7W2R431_9FLAO</name>
<dbReference type="PANTHER" id="PTHR11138:SF5">
    <property type="entry name" value="METHIONYL-TRNA FORMYLTRANSFERASE, MITOCHONDRIAL"/>
    <property type="match status" value="1"/>
</dbReference>